<keyword evidence="2" id="KW-1185">Reference proteome</keyword>
<evidence type="ECO:0000313" key="1">
    <source>
        <dbReference type="EMBL" id="SDR74853.1"/>
    </source>
</evidence>
<dbReference type="OrthoDB" id="5291250at2"/>
<gene>
    <name evidence="1" type="ORF">SAMN04488570_0250</name>
</gene>
<dbReference type="STRING" id="642780.SAMN04488570_0250"/>
<dbReference type="RefSeq" id="WP_157682667.1">
    <property type="nucleotide sequence ID" value="NZ_LT629757.1"/>
</dbReference>
<proteinExistence type="predicted"/>
<name>A0A1H1LJY3_9ACTN</name>
<organism evidence="1 2">
    <name type="scientific">Nocardioides scoriae</name>
    <dbReference type="NCBI Taxonomy" id="642780"/>
    <lineage>
        <taxon>Bacteria</taxon>
        <taxon>Bacillati</taxon>
        <taxon>Actinomycetota</taxon>
        <taxon>Actinomycetes</taxon>
        <taxon>Propionibacteriales</taxon>
        <taxon>Nocardioidaceae</taxon>
        <taxon>Nocardioides</taxon>
    </lineage>
</organism>
<protein>
    <submittedName>
        <fullName evidence="1">Uncharacterized protein</fullName>
    </submittedName>
</protein>
<dbReference type="Proteomes" id="UP000198859">
    <property type="component" value="Chromosome I"/>
</dbReference>
<reference evidence="2" key="1">
    <citation type="submission" date="2016-10" db="EMBL/GenBank/DDBJ databases">
        <authorList>
            <person name="Varghese N."/>
            <person name="Submissions S."/>
        </authorList>
    </citation>
    <scope>NUCLEOTIDE SEQUENCE [LARGE SCALE GENOMIC DNA]</scope>
    <source>
        <strain evidence="2">DSM 22127</strain>
    </source>
</reference>
<dbReference type="AlphaFoldDB" id="A0A1H1LJY3"/>
<accession>A0A1H1LJY3</accession>
<sequence length="112" mass="12100">MDAPIPEGDEQTRDIANVFLDVLATLDPDTDPSGELLQRLLPDVQRHLVDAGAIIAEVDTETGAVQANPTALVATVLALLEIFLTFSTLDTDEDRLVLIHRAREHVDAVFGA</sequence>
<evidence type="ECO:0000313" key="2">
    <source>
        <dbReference type="Proteomes" id="UP000198859"/>
    </source>
</evidence>
<dbReference type="EMBL" id="LT629757">
    <property type="protein sequence ID" value="SDR74853.1"/>
    <property type="molecule type" value="Genomic_DNA"/>
</dbReference>